<comment type="caution">
    <text evidence="2">The sequence shown here is derived from an EMBL/GenBank/DDBJ whole genome shotgun (WGS) entry which is preliminary data.</text>
</comment>
<dbReference type="RefSeq" id="WP_188736537.1">
    <property type="nucleotide sequence ID" value="NZ_BMLW01000013.1"/>
</dbReference>
<dbReference type="Proteomes" id="UP000641206">
    <property type="component" value="Unassembled WGS sequence"/>
</dbReference>
<evidence type="ECO:0000259" key="1">
    <source>
        <dbReference type="Pfam" id="PF03413"/>
    </source>
</evidence>
<name>A0ABQ2P0F5_9BACI</name>
<protein>
    <recommendedName>
        <fullName evidence="1">PepSY domain-containing protein</fullName>
    </recommendedName>
</protein>
<sequence length="203" mass="22763">MNKKIGLIAGAVVLTGIVGTGIYHTEASSSKEGELQITAAEKVTIEEATKKLEEAYQGTVKEIELDKERNKLYYEAEIIVDKQEYDVVMDAESGEVVYEEIDDDYKNNDDRDNDDRNLEAAGQQETNAENSSKDNKSNLIAQEKAIEIAKQEFDGEVVQIELDFDDGKYVYELELVNGHQEADIDIHGETGDILSLEIDYEDD</sequence>
<keyword evidence="3" id="KW-1185">Reference proteome</keyword>
<dbReference type="Gene3D" id="3.10.450.40">
    <property type="match status" value="2"/>
</dbReference>
<dbReference type="InterPro" id="IPR025711">
    <property type="entry name" value="PepSY"/>
</dbReference>
<proteinExistence type="predicted"/>
<organism evidence="2 3">
    <name type="scientific">Oceanobacillus neutriphilus</name>
    <dbReference type="NCBI Taxonomy" id="531815"/>
    <lineage>
        <taxon>Bacteria</taxon>
        <taxon>Bacillati</taxon>
        <taxon>Bacillota</taxon>
        <taxon>Bacilli</taxon>
        <taxon>Bacillales</taxon>
        <taxon>Bacillaceae</taxon>
        <taxon>Oceanobacillus</taxon>
    </lineage>
</organism>
<dbReference type="EMBL" id="BMLW01000013">
    <property type="protein sequence ID" value="GGP14807.1"/>
    <property type="molecule type" value="Genomic_DNA"/>
</dbReference>
<reference evidence="3" key="1">
    <citation type="journal article" date="2019" name="Int. J. Syst. Evol. Microbiol.">
        <title>The Global Catalogue of Microorganisms (GCM) 10K type strain sequencing project: providing services to taxonomists for standard genome sequencing and annotation.</title>
        <authorList>
            <consortium name="The Broad Institute Genomics Platform"/>
            <consortium name="The Broad Institute Genome Sequencing Center for Infectious Disease"/>
            <person name="Wu L."/>
            <person name="Ma J."/>
        </authorList>
    </citation>
    <scope>NUCLEOTIDE SEQUENCE [LARGE SCALE GENOMIC DNA]</scope>
    <source>
        <strain evidence="3">CGMCC 1.7693</strain>
    </source>
</reference>
<evidence type="ECO:0000313" key="3">
    <source>
        <dbReference type="Proteomes" id="UP000641206"/>
    </source>
</evidence>
<feature type="domain" description="PepSY" evidence="1">
    <location>
        <begin position="42"/>
        <end position="99"/>
    </location>
</feature>
<dbReference type="Pfam" id="PF03413">
    <property type="entry name" value="PepSY"/>
    <property type="match status" value="2"/>
</dbReference>
<evidence type="ECO:0000313" key="2">
    <source>
        <dbReference type="EMBL" id="GGP14807.1"/>
    </source>
</evidence>
<gene>
    <name evidence="2" type="ORF">GCM10011346_40290</name>
</gene>
<feature type="domain" description="PepSY" evidence="1">
    <location>
        <begin position="140"/>
        <end position="195"/>
    </location>
</feature>
<accession>A0ABQ2P0F5</accession>